<dbReference type="PANTHER" id="PTHR34239">
    <property type="entry name" value="APPLE DOMAIN-CONTAINING PROTEIN"/>
    <property type="match status" value="1"/>
</dbReference>
<proteinExistence type="predicted"/>
<feature type="region of interest" description="Disordered" evidence="1">
    <location>
        <begin position="284"/>
        <end position="348"/>
    </location>
</feature>
<dbReference type="OrthoDB" id="7701249at2759"/>
<organism evidence="2 3">
    <name type="scientific">Spodoptera frugiperda</name>
    <name type="common">Fall armyworm</name>
    <dbReference type="NCBI Taxonomy" id="7108"/>
    <lineage>
        <taxon>Eukaryota</taxon>
        <taxon>Metazoa</taxon>
        <taxon>Ecdysozoa</taxon>
        <taxon>Arthropoda</taxon>
        <taxon>Hexapoda</taxon>
        <taxon>Insecta</taxon>
        <taxon>Pterygota</taxon>
        <taxon>Neoptera</taxon>
        <taxon>Endopterygota</taxon>
        <taxon>Lepidoptera</taxon>
        <taxon>Glossata</taxon>
        <taxon>Ditrysia</taxon>
        <taxon>Noctuoidea</taxon>
        <taxon>Noctuidae</taxon>
        <taxon>Amphipyrinae</taxon>
        <taxon>Spodoptera</taxon>
    </lineage>
</organism>
<reference evidence="3" key="1">
    <citation type="submission" date="2025-08" db="UniProtKB">
        <authorList>
            <consortium name="RefSeq"/>
        </authorList>
    </citation>
    <scope>IDENTIFICATION</scope>
    <source>
        <tissue evidence="3">Whole larval tissue</tissue>
    </source>
</reference>
<dbReference type="RefSeq" id="XP_050550454.1">
    <property type="nucleotide sequence ID" value="XM_050694497.1"/>
</dbReference>
<dbReference type="GeneID" id="118264050"/>
<dbReference type="PANTHER" id="PTHR34239:SF2">
    <property type="entry name" value="TRANSPOSABLE ELEMENT P TRANSPOSASE_THAP9 CONSERVED DOMAIN-CONTAINING PROTEIN"/>
    <property type="match status" value="1"/>
</dbReference>
<dbReference type="AlphaFoldDB" id="A0A9R0DNT8"/>
<name>A0A9R0DNT8_SPOFR</name>
<feature type="compositionally biased region" description="Polar residues" evidence="1">
    <location>
        <begin position="285"/>
        <end position="305"/>
    </location>
</feature>
<evidence type="ECO:0000313" key="2">
    <source>
        <dbReference type="Proteomes" id="UP000829999"/>
    </source>
</evidence>
<protein>
    <submittedName>
        <fullName evidence="3">Uncharacterized protein LOC118264050</fullName>
    </submittedName>
</protein>
<accession>A0A9R0DNT8</accession>
<sequence>MGKRKSDSRSKLLKKLKKLEKRIGLLSSDSSDEGKKMAGLSSFAKTGNLILSHNMEEDIENVPPDNEFIELSNAQQNDTDKLPEALPHEEMLDTQVLDILGVESQPVRVGGELHKQIAQRWNDILKKGLSKEEKDKIEDENPPFSNMKLMVPPLLNPEVSAAINDVSKKRDQMIQRKQKQTSTALTCLGSCLQMCINDNQGHKMDIIKKLNDAAILLCDSINSDTKGRKSLLLPVINKDMKEFLLQSETETHLFGEDLGEKIKTARLVKRSGQELKMAETKKFTTKQSTWVPRTGTPKINNNNKALNWRGPPQADAKKRGGRHPEHQQQSGPGRARGVNLNANEPTGE</sequence>
<keyword evidence="2" id="KW-1185">Reference proteome</keyword>
<dbReference type="Proteomes" id="UP000829999">
    <property type="component" value="Chromosome 6"/>
</dbReference>
<gene>
    <name evidence="3" type="primary">LOC118264050</name>
</gene>
<feature type="compositionally biased region" description="Basic and acidic residues" evidence="1">
    <location>
        <begin position="315"/>
        <end position="326"/>
    </location>
</feature>
<evidence type="ECO:0000313" key="3">
    <source>
        <dbReference type="RefSeq" id="XP_050550454.1"/>
    </source>
</evidence>
<evidence type="ECO:0000256" key="1">
    <source>
        <dbReference type="SAM" id="MobiDB-lite"/>
    </source>
</evidence>